<dbReference type="RefSeq" id="WP_161209903.1">
    <property type="nucleotide sequence ID" value="NZ_WWVT01000028.1"/>
</dbReference>
<gene>
    <name evidence="3" type="ORF">GT694_14430</name>
</gene>
<dbReference type="NCBIfam" id="TIGR00254">
    <property type="entry name" value="GGDEF"/>
    <property type="match status" value="1"/>
</dbReference>
<dbReference type="CDD" id="cd01949">
    <property type="entry name" value="GGDEF"/>
    <property type="match status" value="1"/>
</dbReference>
<feature type="transmembrane region" description="Helical" evidence="1">
    <location>
        <begin position="72"/>
        <end position="100"/>
    </location>
</feature>
<dbReference type="InterPro" id="IPR043128">
    <property type="entry name" value="Rev_trsase/Diguanyl_cyclase"/>
</dbReference>
<dbReference type="Proteomes" id="UP000473323">
    <property type="component" value="Unassembled WGS sequence"/>
</dbReference>
<dbReference type="Gene3D" id="3.30.450.40">
    <property type="match status" value="1"/>
</dbReference>
<dbReference type="SUPFAM" id="SSF55781">
    <property type="entry name" value="GAF domain-like"/>
    <property type="match status" value="1"/>
</dbReference>
<dbReference type="InterPro" id="IPR000160">
    <property type="entry name" value="GGDEF_dom"/>
</dbReference>
<accession>A0A6L8TG76</accession>
<feature type="transmembrane region" description="Helical" evidence="1">
    <location>
        <begin position="6"/>
        <end position="28"/>
    </location>
</feature>
<sequence>MPDEKVLQVAILIWGCVFCAIAALCIFLSSNYDREKRRYLILMESFASMLLLMDAMAHIFSGYPGVLGSVMVRISSFLVFLLSDVVLLCFHIYVCVYLFSKKERRTLKRVKAGYVIAAAGAVFVVISQFTHWYYYIDVDNYYHRAPLYIMSILLPVAGMFIDFTLLLQYKKRVSRKLLFSMLSCIVLPAVAAAVQAFRYGMSLIDFSVGISMIIMFIVTMTELNQEMYQLISREGKIKERLEIATILNKCIAELISGEDEDAAISNLLRIISGYFDGDRSYIVQIDEKRNVCTNTYEYAMNGVTAEKDNLQEVPMEMLDIWMDSFRKNGLYYIPDIEEEQGQPYYETLKMQDITRLLTVPLNSDGKIIGFLGVDNPRLHYEDHTLLSSIQYFLTDSLKAKERKACLQYMSYRDMLTTLYNRNRYIQVLEGMQAKTVIKTGVAYIDINGLKRVNDLYGHEAGDRLIINTARSMLAILPENAYRVGGDEFVLICFDMDEKIFRSKVRDICDSIVAKRISVSVGVVWEESSSELETMLRRADDLMYAEKKKYYEKHGRM</sequence>
<dbReference type="InterPro" id="IPR050469">
    <property type="entry name" value="Diguanylate_Cyclase"/>
</dbReference>
<feature type="transmembrane region" description="Helical" evidence="1">
    <location>
        <begin position="112"/>
        <end position="135"/>
    </location>
</feature>
<proteinExistence type="predicted"/>
<organism evidence="3 4">
    <name type="scientific">Blautia massiliensis</name>
    <name type="common">ex Durand et al. 2017</name>
    <dbReference type="NCBI Taxonomy" id="1737424"/>
    <lineage>
        <taxon>Bacteria</taxon>
        <taxon>Bacillati</taxon>
        <taxon>Bacillota</taxon>
        <taxon>Clostridia</taxon>
        <taxon>Lachnospirales</taxon>
        <taxon>Lachnospiraceae</taxon>
        <taxon>Blautia</taxon>
    </lineage>
</organism>
<dbReference type="PANTHER" id="PTHR45138:SF9">
    <property type="entry name" value="DIGUANYLATE CYCLASE DGCM-RELATED"/>
    <property type="match status" value="1"/>
</dbReference>
<feature type="transmembrane region" description="Helical" evidence="1">
    <location>
        <begin position="40"/>
        <end position="60"/>
    </location>
</feature>
<reference evidence="3 4" key="1">
    <citation type="journal article" date="2019" name="Nat. Med.">
        <title>A library of human gut bacterial isolates paired with longitudinal multiomics data enables mechanistic microbiome research.</title>
        <authorList>
            <person name="Poyet M."/>
            <person name="Groussin M."/>
            <person name="Gibbons S.M."/>
            <person name="Avila-Pacheco J."/>
            <person name="Jiang X."/>
            <person name="Kearney S.M."/>
            <person name="Perrotta A.R."/>
            <person name="Berdy B."/>
            <person name="Zhao S."/>
            <person name="Lieberman T.D."/>
            <person name="Swanson P.K."/>
            <person name="Smith M."/>
            <person name="Roesemann S."/>
            <person name="Alexander J.E."/>
            <person name="Rich S.A."/>
            <person name="Livny J."/>
            <person name="Vlamakis H."/>
            <person name="Clish C."/>
            <person name="Bullock K."/>
            <person name="Deik A."/>
            <person name="Scott J."/>
            <person name="Pierce K.A."/>
            <person name="Xavier R.J."/>
            <person name="Alm E.J."/>
        </authorList>
    </citation>
    <scope>NUCLEOTIDE SEQUENCE [LARGE SCALE GENOMIC DNA]</scope>
    <source>
        <strain evidence="3 4">BIOML-A4</strain>
    </source>
</reference>
<dbReference type="PROSITE" id="PS50887">
    <property type="entry name" value="GGDEF"/>
    <property type="match status" value="1"/>
</dbReference>
<protein>
    <submittedName>
        <fullName evidence="3">Diguanylate cyclase</fullName>
    </submittedName>
</protein>
<evidence type="ECO:0000313" key="4">
    <source>
        <dbReference type="Proteomes" id="UP000473323"/>
    </source>
</evidence>
<dbReference type="EMBL" id="WWVT01000028">
    <property type="protein sequence ID" value="MZL63219.1"/>
    <property type="molecule type" value="Genomic_DNA"/>
</dbReference>
<keyword evidence="1" id="KW-0472">Membrane</keyword>
<keyword evidence="1" id="KW-1133">Transmembrane helix</keyword>
<evidence type="ECO:0000313" key="3">
    <source>
        <dbReference type="EMBL" id="MZL63219.1"/>
    </source>
</evidence>
<dbReference type="PANTHER" id="PTHR45138">
    <property type="entry name" value="REGULATORY COMPONENTS OF SENSORY TRANSDUCTION SYSTEM"/>
    <property type="match status" value="1"/>
</dbReference>
<name>A0A6L8TG76_9FIRM</name>
<feature type="transmembrane region" description="Helical" evidence="1">
    <location>
        <begin position="177"/>
        <end position="197"/>
    </location>
</feature>
<comment type="caution">
    <text evidence="3">The sequence shown here is derived from an EMBL/GenBank/DDBJ whole genome shotgun (WGS) entry which is preliminary data.</text>
</comment>
<dbReference type="AlphaFoldDB" id="A0A6L8TG76"/>
<dbReference type="Pfam" id="PF00990">
    <property type="entry name" value="GGDEF"/>
    <property type="match status" value="1"/>
</dbReference>
<evidence type="ECO:0000259" key="2">
    <source>
        <dbReference type="PROSITE" id="PS50887"/>
    </source>
</evidence>
<keyword evidence="1" id="KW-0812">Transmembrane</keyword>
<feature type="transmembrane region" description="Helical" evidence="1">
    <location>
        <begin position="147"/>
        <end position="165"/>
    </location>
</feature>
<dbReference type="SUPFAM" id="SSF55073">
    <property type="entry name" value="Nucleotide cyclase"/>
    <property type="match status" value="1"/>
</dbReference>
<dbReference type="SMART" id="SM00267">
    <property type="entry name" value="GGDEF"/>
    <property type="match status" value="1"/>
</dbReference>
<dbReference type="InterPro" id="IPR029787">
    <property type="entry name" value="Nucleotide_cyclase"/>
</dbReference>
<evidence type="ECO:0000256" key="1">
    <source>
        <dbReference type="SAM" id="Phobius"/>
    </source>
</evidence>
<dbReference type="GO" id="GO:0052621">
    <property type="term" value="F:diguanylate cyclase activity"/>
    <property type="evidence" value="ECO:0007669"/>
    <property type="project" value="TreeGrafter"/>
</dbReference>
<dbReference type="Gene3D" id="3.30.70.270">
    <property type="match status" value="1"/>
</dbReference>
<feature type="transmembrane region" description="Helical" evidence="1">
    <location>
        <begin position="203"/>
        <end position="223"/>
    </location>
</feature>
<dbReference type="InterPro" id="IPR029016">
    <property type="entry name" value="GAF-like_dom_sf"/>
</dbReference>
<feature type="domain" description="GGDEF" evidence="2">
    <location>
        <begin position="437"/>
        <end position="556"/>
    </location>
</feature>